<dbReference type="Pfam" id="PF01734">
    <property type="entry name" value="Patatin"/>
    <property type="match status" value="1"/>
</dbReference>
<dbReference type="GO" id="GO:0004806">
    <property type="term" value="F:triacylglycerol lipase activity"/>
    <property type="evidence" value="ECO:0007669"/>
    <property type="project" value="InterPro"/>
</dbReference>
<evidence type="ECO:0000256" key="5">
    <source>
        <dbReference type="PROSITE-ProRule" id="PRU01161"/>
    </source>
</evidence>
<keyword evidence="6" id="KW-1133">Transmembrane helix</keyword>
<comment type="caution">
    <text evidence="5">Lacks conserved residue(s) required for the propagation of feature annotation.</text>
</comment>
<dbReference type="InterPro" id="IPR021771">
    <property type="entry name" value="Triacylglycerol_lipase_N"/>
</dbReference>
<dbReference type="AlphaFoldDB" id="A0A0D3J1C9"/>
<reference evidence="9" key="1">
    <citation type="journal article" date="2013" name="Nature">
        <title>Pan genome of the phytoplankton Emiliania underpins its global distribution.</title>
        <authorList>
            <person name="Read B.A."/>
            <person name="Kegel J."/>
            <person name="Klute M.J."/>
            <person name="Kuo A."/>
            <person name="Lefebvre S.C."/>
            <person name="Maumus F."/>
            <person name="Mayer C."/>
            <person name="Miller J."/>
            <person name="Monier A."/>
            <person name="Salamov A."/>
            <person name="Young J."/>
            <person name="Aguilar M."/>
            <person name="Claverie J.M."/>
            <person name="Frickenhaus S."/>
            <person name="Gonzalez K."/>
            <person name="Herman E.K."/>
            <person name="Lin Y.C."/>
            <person name="Napier J."/>
            <person name="Ogata H."/>
            <person name="Sarno A.F."/>
            <person name="Shmutz J."/>
            <person name="Schroeder D."/>
            <person name="de Vargas C."/>
            <person name="Verret F."/>
            <person name="von Dassow P."/>
            <person name="Valentin K."/>
            <person name="Van de Peer Y."/>
            <person name="Wheeler G."/>
            <person name="Dacks J.B."/>
            <person name="Delwiche C.F."/>
            <person name="Dyhrman S.T."/>
            <person name="Glockner G."/>
            <person name="John U."/>
            <person name="Richards T."/>
            <person name="Worden A.Z."/>
            <person name="Zhang X."/>
            <person name="Grigoriev I.V."/>
            <person name="Allen A.E."/>
            <person name="Bidle K."/>
            <person name="Borodovsky M."/>
            <person name="Bowler C."/>
            <person name="Brownlee C."/>
            <person name="Cock J.M."/>
            <person name="Elias M."/>
            <person name="Gladyshev V.N."/>
            <person name="Groth M."/>
            <person name="Guda C."/>
            <person name="Hadaegh A."/>
            <person name="Iglesias-Rodriguez M.D."/>
            <person name="Jenkins J."/>
            <person name="Jones B.M."/>
            <person name="Lawson T."/>
            <person name="Leese F."/>
            <person name="Lindquist E."/>
            <person name="Lobanov A."/>
            <person name="Lomsadze A."/>
            <person name="Malik S.B."/>
            <person name="Marsh M.E."/>
            <person name="Mackinder L."/>
            <person name="Mock T."/>
            <person name="Mueller-Roeber B."/>
            <person name="Pagarete A."/>
            <person name="Parker M."/>
            <person name="Probert I."/>
            <person name="Quesneville H."/>
            <person name="Raines C."/>
            <person name="Rensing S.A."/>
            <person name="Riano-Pachon D.M."/>
            <person name="Richier S."/>
            <person name="Rokitta S."/>
            <person name="Shiraiwa Y."/>
            <person name="Soanes D.M."/>
            <person name="van der Giezen M."/>
            <person name="Wahlund T.M."/>
            <person name="Williams B."/>
            <person name="Wilson W."/>
            <person name="Wolfe G."/>
            <person name="Wurch L.L."/>
        </authorList>
    </citation>
    <scope>NUCLEOTIDE SEQUENCE</scope>
</reference>
<reference evidence="8" key="2">
    <citation type="submission" date="2024-10" db="UniProtKB">
        <authorList>
            <consortium name="EnsemblProtists"/>
        </authorList>
    </citation>
    <scope>IDENTIFICATION</scope>
</reference>
<dbReference type="SUPFAM" id="SSF52151">
    <property type="entry name" value="FabD/lysophospholipase-like"/>
    <property type="match status" value="1"/>
</dbReference>
<dbReference type="InterPro" id="IPR016035">
    <property type="entry name" value="Acyl_Trfase/lysoPLipase"/>
</dbReference>
<evidence type="ECO:0000259" key="7">
    <source>
        <dbReference type="PROSITE" id="PS51635"/>
    </source>
</evidence>
<keyword evidence="4 5" id="KW-0443">Lipid metabolism</keyword>
<keyword evidence="6" id="KW-0812">Transmembrane</keyword>
<evidence type="ECO:0000313" key="9">
    <source>
        <dbReference type="Proteomes" id="UP000013827"/>
    </source>
</evidence>
<dbReference type="HOGENOM" id="CLU_009031_2_2_1"/>
<dbReference type="PANTHER" id="PTHR14226:SF66">
    <property type="entry name" value="TRIACYLGLYCEROL LIPASE PTL2"/>
    <property type="match status" value="1"/>
</dbReference>
<keyword evidence="9" id="KW-1185">Reference proteome</keyword>
<feature type="active site" description="Nucleophile" evidence="5">
    <location>
        <position position="245"/>
    </location>
</feature>
<dbReference type="GO" id="GO:0016042">
    <property type="term" value="P:lipid catabolic process"/>
    <property type="evidence" value="ECO:0007669"/>
    <property type="project" value="UniProtKB-UniRule"/>
</dbReference>
<dbReference type="PANTHER" id="PTHR14226">
    <property type="entry name" value="NEUROPATHY TARGET ESTERASE/SWISS CHEESE D.MELANOGASTER"/>
    <property type="match status" value="1"/>
</dbReference>
<feature type="active site" description="Proton acceptor" evidence="5">
    <location>
        <position position="387"/>
    </location>
</feature>
<dbReference type="PROSITE" id="PS51635">
    <property type="entry name" value="PNPLA"/>
    <property type="match status" value="1"/>
</dbReference>
<dbReference type="KEGG" id="ehx:EMIHUDRAFT_244131"/>
<organism evidence="8 9">
    <name type="scientific">Emiliania huxleyi (strain CCMP1516)</name>
    <dbReference type="NCBI Taxonomy" id="280463"/>
    <lineage>
        <taxon>Eukaryota</taxon>
        <taxon>Haptista</taxon>
        <taxon>Haptophyta</taxon>
        <taxon>Prymnesiophyceae</taxon>
        <taxon>Isochrysidales</taxon>
        <taxon>Noelaerhabdaceae</taxon>
        <taxon>Emiliania</taxon>
    </lineage>
</organism>
<evidence type="ECO:0000256" key="1">
    <source>
        <dbReference type="ARBA" id="ARBA00006104"/>
    </source>
</evidence>
<feature type="transmembrane region" description="Helical" evidence="6">
    <location>
        <begin position="31"/>
        <end position="55"/>
    </location>
</feature>
<accession>A0A0D3J1C9</accession>
<proteinExistence type="inferred from homology"/>
<dbReference type="eggNOG" id="KOG2214">
    <property type="taxonomic scope" value="Eukaryota"/>
</dbReference>
<evidence type="ECO:0000256" key="6">
    <source>
        <dbReference type="SAM" id="Phobius"/>
    </source>
</evidence>
<evidence type="ECO:0000256" key="2">
    <source>
        <dbReference type="ARBA" id="ARBA00022801"/>
    </source>
</evidence>
<dbReference type="InterPro" id="IPR002641">
    <property type="entry name" value="PNPLA_dom"/>
</dbReference>
<evidence type="ECO:0000256" key="3">
    <source>
        <dbReference type="ARBA" id="ARBA00022963"/>
    </source>
</evidence>
<feature type="transmembrane region" description="Helical" evidence="6">
    <location>
        <begin position="7"/>
        <end position="25"/>
    </location>
</feature>
<protein>
    <recommendedName>
        <fullName evidence="7">PNPLA domain-containing protein</fullName>
    </recommendedName>
</protein>
<dbReference type="Proteomes" id="UP000013827">
    <property type="component" value="Unassembled WGS sequence"/>
</dbReference>
<evidence type="ECO:0000313" key="8">
    <source>
        <dbReference type="EnsemblProtists" id="EOD17314"/>
    </source>
</evidence>
<keyword evidence="2 5" id="KW-0378">Hydrolase</keyword>
<comment type="similarity">
    <text evidence="1">Belongs to the PLPL family.</text>
</comment>
<evidence type="ECO:0000256" key="4">
    <source>
        <dbReference type="ARBA" id="ARBA00023098"/>
    </source>
</evidence>
<keyword evidence="6" id="KW-0472">Membrane</keyword>
<feature type="domain" description="PNPLA" evidence="7">
    <location>
        <begin position="212"/>
        <end position="400"/>
    </location>
</feature>
<dbReference type="RefSeq" id="XP_005769743.1">
    <property type="nucleotide sequence ID" value="XM_005769686.1"/>
</dbReference>
<dbReference type="EnsemblProtists" id="EOD17314">
    <property type="protein sequence ID" value="EOD17314"/>
    <property type="gene ID" value="EMIHUDRAFT_244131"/>
</dbReference>
<dbReference type="Pfam" id="PF11815">
    <property type="entry name" value="DUF3336"/>
    <property type="match status" value="1"/>
</dbReference>
<feature type="short sequence motif" description="GXSXG" evidence="5">
    <location>
        <begin position="243"/>
        <end position="247"/>
    </location>
</feature>
<dbReference type="GeneID" id="17263462"/>
<keyword evidence="3 5" id="KW-0442">Lipid degradation</keyword>
<sequence>MSDVQSLLLQTILWSIILECVVMGSSRVLKWPVLVLLILWMAVDLVCYALVRLLIRGVDLIQSALRPGDISALLERLDNAKDYQSWFALAEAADEKEGRMAWRREQHSRLFDANAVTRMTARLAQARARNDVPAVIAALQGCLVTNAYGVNREQNYLFARTGPKLPVQNFVSEVCTSIRWLQSTGQTASRAEAEATLVAVEREQASHGNPALMLSGGAALGTYHFGILKGLFLHSCLPSVIFGASAGSIVGSLACCWTDDELRDFFQTDEGFETLWRGFIYDAEPFREQLKFFTKGLTFLEAYERSGRTLVISATPFRVGHSGGGHGPPLMLNYRDAPNVDIASAICASSAVPGLMDKTALLEKAPDGSLRTFGGDDEASSANGMRDGSFEADMPLQYLAAHFGCSFAIVSMVNPHVVPFWARLTGSPGRPTAGRAKHGGWRGGFTLAVLESLFKELLRMKLGLIVRLKLPAQLAGVDWSNLWLQNAPLENNPGHVCTILPDLELRRDYLSMLDNQPSKEELARKVHASERAVWESLSLIRCYMDVHLALRACRGTLERHLHRDKFDC</sequence>
<dbReference type="InterPro" id="IPR050301">
    <property type="entry name" value="NTE"/>
</dbReference>
<dbReference type="Gene3D" id="3.40.1090.10">
    <property type="entry name" value="Cytosolic phospholipase A2 catalytic domain"/>
    <property type="match status" value="1"/>
</dbReference>
<name>A0A0D3J1C9_EMIH1</name>
<dbReference type="PaxDb" id="2903-EOD17314"/>